<dbReference type="EMBL" id="JAQIZT010000009">
    <property type="protein sequence ID" value="KAJ6985328.1"/>
    <property type="molecule type" value="Genomic_DNA"/>
</dbReference>
<protein>
    <submittedName>
        <fullName evidence="1">Uncharacterized protein</fullName>
    </submittedName>
</protein>
<evidence type="ECO:0000313" key="2">
    <source>
        <dbReference type="Proteomes" id="UP001164929"/>
    </source>
</evidence>
<organism evidence="1 2">
    <name type="scientific">Populus alba x Populus x berolinensis</name>
    <dbReference type="NCBI Taxonomy" id="444605"/>
    <lineage>
        <taxon>Eukaryota</taxon>
        <taxon>Viridiplantae</taxon>
        <taxon>Streptophyta</taxon>
        <taxon>Embryophyta</taxon>
        <taxon>Tracheophyta</taxon>
        <taxon>Spermatophyta</taxon>
        <taxon>Magnoliopsida</taxon>
        <taxon>eudicotyledons</taxon>
        <taxon>Gunneridae</taxon>
        <taxon>Pentapetalae</taxon>
        <taxon>rosids</taxon>
        <taxon>fabids</taxon>
        <taxon>Malpighiales</taxon>
        <taxon>Salicaceae</taxon>
        <taxon>Saliceae</taxon>
        <taxon>Populus</taxon>
    </lineage>
</organism>
<dbReference type="AlphaFoldDB" id="A0AAD6QCS6"/>
<sequence length="53" mass="6269">MKLQSFRHRERGKMIPFPGITMAQSTMNRVQELKNTLVQLLSINRDQTRLNLK</sequence>
<gene>
    <name evidence="1" type="ORF">NC653_023331</name>
</gene>
<name>A0AAD6QCS6_9ROSI</name>
<evidence type="ECO:0000313" key="1">
    <source>
        <dbReference type="EMBL" id="KAJ6985328.1"/>
    </source>
</evidence>
<keyword evidence="2" id="KW-1185">Reference proteome</keyword>
<comment type="caution">
    <text evidence="1">The sequence shown here is derived from an EMBL/GenBank/DDBJ whole genome shotgun (WGS) entry which is preliminary data.</text>
</comment>
<accession>A0AAD6QCS6</accession>
<reference evidence="1" key="1">
    <citation type="journal article" date="2023" name="Mol. Ecol. Resour.">
        <title>Chromosome-level genome assembly of a triploid poplar Populus alba 'Berolinensis'.</title>
        <authorList>
            <person name="Chen S."/>
            <person name="Yu Y."/>
            <person name="Wang X."/>
            <person name="Wang S."/>
            <person name="Zhang T."/>
            <person name="Zhou Y."/>
            <person name="He R."/>
            <person name="Meng N."/>
            <person name="Wang Y."/>
            <person name="Liu W."/>
            <person name="Liu Z."/>
            <person name="Liu J."/>
            <person name="Guo Q."/>
            <person name="Huang H."/>
            <person name="Sederoff R.R."/>
            <person name="Wang G."/>
            <person name="Qu G."/>
            <person name="Chen S."/>
        </authorList>
    </citation>
    <scope>NUCLEOTIDE SEQUENCE</scope>
    <source>
        <strain evidence="1">SC-2020</strain>
    </source>
</reference>
<proteinExistence type="predicted"/>
<dbReference type="Proteomes" id="UP001164929">
    <property type="component" value="Chromosome 9"/>
</dbReference>